<dbReference type="EMBL" id="MCGT01000055">
    <property type="protein sequence ID" value="ORX43455.1"/>
    <property type="molecule type" value="Genomic_DNA"/>
</dbReference>
<dbReference type="SUPFAM" id="SSF54928">
    <property type="entry name" value="RNA-binding domain, RBD"/>
    <property type="match status" value="1"/>
</dbReference>
<dbReference type="GO" id="GO:0008380">
    <property type="term" value="P:RNA splicing"/>
    <property type="evidence" value="ECO:0007669"/>
    <property type="project" value="UniProtKB-KW"/>
</dbReference>
<sequence>DFRQGMGGVGGFSTINHTLYVGRITNPKDENLRGHFGKWGELDCAHVFRNRGVAFATYKIRWHVEFAKEAMMHQSLHIKEVVKVRYST</sequence>
<dbReference type="InterPro" id="IPR039171">
    <property type="entry name" value="Cwc2/Slt11"/>
</dbReference>
<reference evidence="6 7" key="1">
    <citation type="submission" date="2016-07" db="EMBL/GenBank/DDBJ databases">
        <title>Pervasive Adenine N6-methylation of Active Genes in Fungi.</title>
        <authorList>
            <consortium name="DOE Joint Genome Institute"/>
            <person name="Mondo S.J."/>
            <person name="Dannebaum R.O."/>
            <person name="Kuo R.C."/>
            <person name="Labutti K."/>
            <person name="Haridas S."/>
            <person name="Kuo A."/>
            <person name="Salamov A."/>
            <person name="Ahrendt S.R."/>
            <person name="Lipzen A."/>
            <person name="Sullivan W."/>
            <person name="Andreopoulos W.B."/>
            <person name="Clum A."/>
            <person name="Lindquist E."/>
            <person name="Daum C."/>
            <person name="Ramamoorthy G.K."/>
            <person name="Gryganskyi A."/>
            <person name="Culley D."/>
            <person name="Magnuson J.K."/>
            <person name="James T.Y."/>
            <person name="O'Malley M.A."/>
            <person name="Stajich J.E."/>
            <person name="Spatafora J.W."/>
            <person name="Visel A."/>
            <person name="Grigoriev I.V."/>
        </authorList>
    </citation>
    <scope>NUCLEOTIDE SEQUENCE [LARGE SCALE GENOMIC DNA]</scope>
    <source>
        <strain evidence="6 7">NRRL 3301</strain>
    </source>
</reference>
<evidence type="ECO:0000256" key="3">
    <source>
        <dbReference type="ARBA" id="ARBA00023187"/>
    </source>
</evidence>
<comment type="caution">
    <text evidence="6">The sequence shown here is derived from an EMBL/GenBank/DDBJ whole genome shotgun (WGS) entry which is preliminary data.</text>
</comment>
<dbReference type="PANTHER" id="PTHR14089">
    <property type="entry name" value="PRE-MRNA-SPLICING FACTOR RBM22"/>
    <property type="match status" value="1"/>
</dbReference>
<keyword evidence="3" id="KW-0508">mRNA splicing</keyword>
<feature type="non-terminal residue" evidence="6">
    <location>
        <position position="88"/>
    </location>
</feature>
<dbReference type="PROSITE" id="PS50102">
    <property type="entry name" value="RRM"/>
    <property type="match status" value="1"/>
</dbReference>
<evidence type="ECO:0000256" key="1">
    <source>
        <dbReference type="ARBA" id="ARBA00022728"/>
    </source>
</evidence>
<feature type="non-terminal residue" evidence="6">
    <location>
        <position position="1"/>
    </location>
</feature>
<keyword evidence="1" id="KW-0747">Spliceosome</keyword>
<keyword evidence="1" id="KW-0507">mRNA processing</keyword>
<feature type="domain" description="RRM" evidence="5">
    <location>
        <begin position="17"/>
        <end position="88"/>
    </location>
</feature>
<keyword evidence="2 4" id="KW-0694">RNA-binding</keyword>
<dbReference type="GO" id="GO:0071007">
    <property type="term" value="C:U2-type catalytic step 2 spliceosome"/>
    <property type="evidence" value="ECO:0007669"/>
    <property type="project" value="TreeGrafter"/>
</dbReference>
<dbReference type="GO" id="GO:0017070">
    <property type="term" value="F:U6 snRNA binding"/>
    <property type="evidence" value="ECO:0007669"/>
    <property type="project" value="TreeGrafter"/>
</dbReference>
<dbReference type="OrthoDB" id="10251848at2759"/>
<dbReference type="GO" id="GO:0000974">
    <property type="term" value="C:Prp19 complex"/>
    <property type="evidence" value="ECO:0007669"/>
    <property type="project" value="TreeGrafter"/>
</dbReference>
<dbReference type="GO" id="GO:0071006">
    <property type="term" value="C:U2-type catalytic step 1 spliceosome"/>
    <property type="evidence" value="ECO:0007669"/>
    <property type="project" value="TreeGrafter"/>
</dbReference>
<evidence type="ECO:0000313" key="6">
    <source>
        <dbReference type="EMBL" id="ORX43455.1"/>
    </source>
</evidence>
<keyword evidence="7" id="KW-1185">Reference proteome</keyword>
<dbReference type="InterPro" id="IPR000504">
    <property type="entry name" value="RRM_dom"/>
</dbReference>
<evidence type="ECO:0000256" key="2">
    <source>
        <dbReference type="ARBA" id="ARBA00022884"/>
    </source>
</evidence>
<accession>A0A1X2G471</accession>
<dbReference type="Gene3D" id="3.30.70.330">
    <property type="match status" value="1"/>
</dbReference>
<dbReference type="AlphaFoldDB" id="A0A1X2G471"/>
<dbReference type="Proteomes" id="UP000242146">
    <property type="component" value="Unassembled WGS sequence"/>
</dbReference>
<evidence type="ECO:0000259" key="5">
    <source>
        <dbReference type="PROSITE" id="PS50102"/>
    </source>
</evidence>
<name>A0A1X2G471_9FUNG</name>
<protein>
    <recommendedName>
        <fullName evidence="5">RRM domain-containing protein</fullName>
    </recommendedName>
</protein>
<dbReference type="GO" id="GO:0036002">
    <property type="term" value="F:pre-mRNA binding"/>
    <property type="evidence" value="ECO:0007669"/>
    <property type="project" value="TreeGrafter"/>
</dbReference>
<gene>
    <name evidence="6" type="ORF">DM01DRAFT_233100</name>
</gene>
<organism evidence="6 7">
    <name type="scientific">Hesseltinella vesiculosa</name>
    <dbReference type="NCBI Taxonomy" id="101127"/>
    <lineage>
        <taxon>Eukaryota</taxon>
        <taxon>Fungi</taxon>
        <taxon>Fungi incertae sedis</taxon>
        <taxon>Mucoromycota</taxon>
        <taxon>Mucoromycotina</taxon>
        <taxon>Mucoromycetes</taxon>
        <taxon>Mucorales</taxon>
        <taxon>Cunninghamellaceae</taxon>
        <taxon>Hesseltinella</taxon>
    </lineage>
</organism>
<dbReference type="InterPro" id="IPR035979">
    <property type="entry name" value="RBD_domain_sf"/>
</dbReference>
<dbReference type="STRING" id="101127.A0A1X2G471"/>
<dbReference type="InterPro" id="IPR012677">
    <property type="entry name" value="Nucleotide-bd_a/b_plait_sf"/>
</dbReference>
<proteinExistence type="predicted"/>
<dbReference type="PANTHER" id="PTHR14089:SF2">
    <property type="entry name" value="PRE-MRNA-SPLICING FACTOR CWC2"/>
    <property type="match status" value="1"/>
</dbReference>
<evidence type="ECO:0000256" key="4">
    <source>
        <dbReference type="PROSITE-ProRule" id="PRU00176"/>
    </source>
</evidence>
<evidence type="ECO:0000313" key="7">
    <source>
        <dbReference type="Proteomes" id="UP000242146"/>
    </source>
</evidence>